<protein>
    <recommendedName>
        <fullName evidence="4">Ig-like domain-containing protein</fullName>
    </recommendedName>
</protein>
<keyword evidence="1" id="KW-0732">Signal</keyword>
<dbReference type="Proteomes" id="UP000663879">
    <property type="component" value="Unassembled WGS sequence"/>
</dbReference>
<comment type="caution">
    <text evidence="2">The sequence shown here is derived from an EMBL/GenBank/DDBJ whole genome shotgun (WGS) entry which is preliminary data.</text>
</comment>
<reference evidence="2" key="1">
    <citation type="submission" date="2021-02" db="EMBL/GenBank/DDBJ databases">
        <authorList>
            <person name="Nowell W R."/>
        </authorList>
    </citation>
    <scope>NUCLEOTIDE SEQUENCE</scope>
    <source>
        <strain evidence="2">Ploen Becks lab</strain>
    </source>
</reference>
<gene>
    <name evidence="2" type="ORF">OXX778_LOCUS17096</name>
</gene>
<evidence type="ECO:0000313" key="3">
    <source>
        <dbReference type="Proteomes" id="UP000663879"/>
    </source>
</evidence>
<sequence length="382" mass="43539">MKPIFLFLVSTFLAKSLNCQIEYLKYKLNLVIDFNSSLTISVPKNSSAIYWVLNQNETLLLEKTKRLPLFNVLKPTVRNSTIRSQFMCSPNDQECNQITIPKFGLNYLGTYSSQAFSSTGSDSLFDFNISAFINRVELACISDDCFYNQSSQKLSVLSGKRVSLECSVIIVQNTVYNPLVELEILSNNNVDCLGETQINQIDQTEAYSYLNISSNVNIILYKLSKKCEKTFSSNDLTFTCNLKSKIQSGPCLELNKVRVLNSLVSYVDIQYEPEMILTPNEQLNKILIAGKVGSEFFTCPFESNRSLQFEWKIKKILNEKINWSDEKDLFQTVNDFILAEKEFPISTNLEIGVYQFECRAKVNGLINKYSQVVTFNLNIIGK</sequence>
<organism evidence="2 3">
    <name type="scientific">Brachionus calyciflorus</name>
    <dbReference type="NCBI Taxonomy" id="104777"/>
    <lineage>
        <taxon>Eukaryota</taxon>
        <taxon>Metazoa</taxon>
        <taxon>Spiralia</taxon>
        <taxon>Gnathifera</taxon>
        <taxon>Rotifera</taxon>
        <taxon>Eurotatoria</taxon>
        <taxon>Monogononta</taxon>
        <taxon>Pseudotrocha</taxon>
        <taxon>Ploima</taxon>
        <taxon>Brachionidae</taxon>
        <taxon>Brachionus</taxon>
    </lineage>
</organism>
<keyword evidence="3" id="KW-1185">Reference proteome</keyword>
<evidence type="ECO:0008006" key="4">
    <source>
        <dbReference type="Google" id="ProtNLM"/>
    </source>
</evidence>
<proteinExistence type="predicted"/>
<feature type="chain" id="PRO_5032914925" description="Ig-like domain-containing protein" evidence="1">
    <location>
        <begin position="20"/>
        <end position="382"/>
    </location>
</feature>
<evidence type="ECO:0000256" key="1">
    <source>
        <dbReference type="SAM" id="SignalP"/>
    </source>
</evidence>
<dbReference type="AlphaFoldDB" id="A0A814HVP0"/>
<evidence type="ECO:0000313" key="2">
    <source>
        <dbReference type="EMBL" id="CAF1015220.1"/>
    </source>
</evidence>
<accession>A0A814HVP0</accession>
<feature type="signal peptide" evidence="1">
    <location>
        <begin position="1"/>
        <end position="19"/>
    </location>
</feature>
<dbReference type="OrthoDB" id="10174336at2759"/>
<dbReference type="EMBL" id="CAJNOC010004261">
    <property type="protein sequence ID" value="CAF1015220.1"/>
    <property type="molecule type" value="Genomic_DNA"/>
</dbReference>
<name>A0A814HVP0_9BILA</name>